<sequence>MAEETETVSSAAAGAGGRLSGLSPGLSMFVTQLVAILMAFIVGAVVLQVTGYSPLKAYGAMLTGAFGNTYRIGQTLTHATPIIFTALAFLFAFKGGLFNIGAEGQFLVGALGAALVGISFDGLPVVVHVPLALLVGAIAGGLWGLIPAFLKTRFGAHEVITTMMLSYVARANSGL</sequence>
<evidence type="ECO:0000313" key="7">
    <source>
        <dbReference type="EMBL" id="GAG07415.1"/>
    </source>
</evidence>
<feature type="transmembrane region" description="Helical" evidence="6">
    <location>
        <begin position="28"/>
        <end position="52"/>
    </location>
</feature>
<dbReference type="Pfam" id="PF02653">
    <property type="entry name" value="BPD_transp_2"/>
    <property type="match status" value="1"/>
</dbReference>
<keyword evidence="2" id="KW-1003">Cell membrane</keyword>
<dbReference type="GO" id="GO:0022857">
    <property type="term" value="F:transmembrane transporter activity"/>
    <property type="evidence" value="ECO:0007669"/>
    <property type="project" value="InterPro"/>
</dbReference>
<evidence type="ECO:0000256" key="4">
    <source>
        <dbReference type="ARBA" id="ARBA00022989"/>
    </source>
</evidence>
<dbReference type="PANTHER" id="PTHR47089">
    <property type="entry name" value="ABC TRANSPORTER, PERMEASE PROTEIN"/>
    <property type="match status" value="1"/>
</dbReference>
<evidence type="ECO:0000256" key="3">
    <source>
        <dbReference type="ARBA" id="ARBA00022692"/>
    </source>
</evidence>
<comment type="caution">
    <text evidence="7">The sequence shown here is derived from an EMBL/GenBank/DDBJ whole genome shotgun (WGS) entry which is preliminary data.</text>
</comment>
<dbReference type="CDD" id="cd06580">
    <property type="entry name" value="TM_PBP1_transp_TpRbsC_like"/>
    <property type="match status" value="1"/>
</dbReference>
<keyword evidence="3 6" id="KW-0812">Transmembrane</keyword>
<feature type="transmembrane region" description="Helical" evidence="6">
    <location>
        <begin position="105"/>
        <end position="123"/>
    </location>
</feature>
<dbReference type="AlphaFoldDB" id="X0UP04"/>
<comment type="subcellular location">
    <subcellularLocation>
        <location evidence="1">Cell membrane</location>
        <topology evidence="1">Multi-pass membrane protein</topology>
    </subcellularLocation>
</comment>
<evidence type="ECO:0008006" key="8">
    <source>
        <dbReference type="Google" id="ProtNLM"/>
    </source>
</evidence>
<accession>X0UP04</accession>
<protein>
    <recommendedName>
        <fullName evidence="8">ABC transporter permease</fullName>
    </recommendedName>
</protein>
<keyword evidence="4 6" id="KW-1133">Transmembrane helix</keyword>
<name>X0UP04_9ZZZZ</name>
<keyword evidence="5 6" id="KW-0472">Membrane</keyword>
<reference evidence="7" key="1">
    <citation type="journal article" date="2014" name="Front. Microbiol.">
        <title>High frequency of phylogenetically diverse reductive dehalogenase-homologous genes in deep subseafloor sedimentary metagenomes.</title>
        <authorList>
            <person name="Kawai M."/>
            <person name="Futagami T."/>
            <person name="Toyoda A."/>
            <person name="Takaki Y."/>
            <person name="Nishi S."/>
            <person name="Hori S."/>
            <person name="Arai W."/>
            <person name="Tsubouchi T."/>
            <person name="Morono Y."/>
            <person name="Uchiyama I."/>
            <person name="Ito T."/>
            <person name="Fujiyama A."/>
            <person name="Inagaki F."/>
            <person name="Takami H."/>
        </authorList>
    </citation>
    <scope>NUCLEOTIDE SEQUENCE</scope>
    <source>
        <strain evidence="7">Expedition CK06-06</strain>
    </source>
</reference>
<dbReference type="PANTHER" id="PTHR47089:SF1">
    <property type="entry name" value="GUANOSINE ABC TRANSPORTER PERMEASE PROTEIN NUPP"/>
    <property type="match status" value="1"/>
</dbReference>
<evidence type="ECO:0000256" key="2">
    <source>
        <dbReference type="ARBA" id="ARBA00022475"/>
    </source>
</evidence>
<dbReference type="EMBL" id="BARS01023084">
    <property type="protein sequence ID" value="GAG07415.1"/>
    <property type="molecule type" value="Genomic_DNA"/>
</dbReference>
<evidence type="ECO:0000256" key="1">
    <source>
        <dbReference type="ARBA" id="ARBA00004651"/>
    </source>
</evidence>
<dbReference type="InterPro" id="IPR001851">
    <property type="entry name" value="ABC_transp_permease"/>
</dbReference>
<evidence type="ECO:0000256" key="5">
    <source>
        <dbReference type="ARBA" id="ARBA00023136"/>
    </source>
</evidence>
<feature type="non-terminal residue" evidence="7">
    <location>
        <position position="175"/>
    </location>
</feature>
<proteinExistence type="predicted"/>
<feature type="transmembrane region" description="Helical" evidence="6">
    <location>
        <begin position="129"/>
        <end position="150"/>
    </location>
</feature>
<dbReference type="GO" id="GO:0005886">
    <property type="term" value="C:plasma membrane"/>
    <property type="evidence" value="ECO:0007669"/>
    <property type="project" value="UniProtKB-SubCell"/>
</dbReference>
<organism evidence="7">
    <name type="scientific">marine sediment metagenome</name>
    <dbReference type="NCBI Taxonomy" id="412755"/>
    <lineage>
        <taxon>unclassified sequences</taxon>
        <taxon>metagenomes</taxon>
        <taxon>ecological metagenomes</taxon>
    </lineage>
</organism>
<gene>
    <name evidence="7" type="ORF">S01H1_36800</name>
</gene>
<feature type="transmembrane region" description="Helical" evidence="6">
    <location>
        <begin position="72"/>
        <end position="93"/>
    </location>
</feature>
<evidence type="ECO:0000256" key="6">
    <source>
        <dbReference type="SAM" id="Phobius"/>
    </source>
</evidence>